<accession>A0A387G197</accession>
<reference evidence="1 2" key="1">
    <citation type="submission" date="2018-10" db="EMBL/GenBank/DDBJ databases">
        <title>Rhizobium etli, R. leguminosarum and a new Rhizobium genospecies from Phaseolus dumosus.</title>
        <authorList>
            <person name="Ramirez-Puebla S.T."/>
            <person name="Rogel-Hernandez M.A."/>
            <person name="Guerrero G."/>
            <person name="Ormeno-Orrillo E."/>
            <person name="Martinez-Romero J.C."/>
            <person name="Negrete-Yankelevich S."/>
            <person name="Martinez-Romero E."/>
        </authorList>
    </citation>
    <scope>NUCLEOTIDE SEQUENCE [LARGE SCALE GENOMIC DNA]</scope>
    <source>
        <strain evidence="1 2">CCGE525</strain>
        <plasmid evidence="2">prccge525c</plasmid>
    </source>
</reference>
<organism evidence="1 2">
    <name type="scientific">Rhizobium jaguaris</name>
    <dbReference type="NCBI Taxonomy" id="1312183"/>
    <lineage>
        <taxon>Bacteria</taxon>
        <taxon>Pseudomonadati</taxon>
        <taxon>Pseudomonadota</taxon>
        <taxon>Alphaproteobacteria</taxon>
        <taxon>Hyphomicrobiales</taxon>
        <taxon>Rhizobiaceae</taxon>
        <taxon>Rhizobium/Agrobacterium group</taxon>
        <taxon>Rhizobium</taxon>
    </lineage>
</organism>
<gene>
    <name evidence="1" type="ORF">CCGE525_25110</name>
</gene>
<protein>
    <submittedName>
        <fullName evidence="1">Uncharacterized protein</fullName>
    </submittedName>
</protein>
<dbReference type="AlphaFoldDB" id="A0A387G197"/>
<keyword evidence="1" id="KW-0614">Plasmid</keyword>
<dbReference type="Proteomes" id="UP000282195">
    <property type="component" value="Plasmid pRCCGE525c"/>
</dbReference>
<dbReference type="OrthoDB" id="5294829at2"/>
<proteinExistence type="predicted"/>
<dbReference type="EMBL" id="CP032695">
    <property type="protein sequence ID" value="AYG62124.1"/>
    <property type="molecule type" value="Genomic_DNA"/>
</dbReference>
<name>A0A387G197_9HYPH</name>
<keyword evidence="2" id="KW-1185">Reference proteome</keyword>
<geneLocation type="plasmid" evidence="2">
    <name>prccge525c</name>
</geneLocation>
<dbReference type="KEGG" id="rjg:CCGE525_25110"/>
<evidence type="ECO:0000313" key="2">
    <source>
        <dbReference type="Proteomes" id="UP000282195"/>
    </source>
</evidence>
<sequence length="99" mass="11105">MIEPIGTGKPVWHFEHASSELRFGPAPQITIPAGGLWKRRNERPDRRPHSITRTKGQKLLAKRAATTEVQSDTWLNDIIAVGTGHRLPDGPIYNVFEVL</sequence>
<evidence type="ECO:0000313" key="1">
    <source>
        <dbReference type="EMBL" id="AYG62124.1"/>
    </source>
</evidence>